<sequence length="116" mass="12808">MRSDLIPYYVGSVNMPCQHMILLPSPALTGRILFAPLSLPAQTGRTYPFLRSPKEVAGWTRRLVIRAARYFIEEVLGVCGVRMPLFTPGHGLDLGSPAFNAVNGKLFTVDKTKVSF</sequence>
<dbReference type="EMBL" id="BGPR01013962">
    <property type="protein sequence ID" value="GBN63046.1"/>
    <property type="molecule type" value="Genomic_DNA"/>
</dbReference>
<reference evidence="1 2" key="1">
    <citation type="journal article" date="2019" name="Sci. Rep.">
        <title>Orb-weaving spider Araneus ventricosus genome elucidates the spidroin gene catalogue.</title>
        <authorList>
            <person name="Kono N."/>
            <person name="Nakamura H."/>
            <person name="Ohtoshi R."/>
            <person name="Moran D.A.P."/>
            <person name="Shinohara A."/>
            <person name="Yoshida Y."/>
            <person name="Fujiwara M."/>
            <person name="Mori M."/>
            <person name="Tomita M."/>
            <person name="Arakawa K."/>
        </authorList>
    </citation>
    <scope>NUCLEOTIDE SEQUENCE [LARGE SCALE GENOMIC DNA]</scope>
</reference>
<evidence type="ECO:0000313" key="2">
    <source>
        <dbReference type="Proteomes" id="UP000499080"/>
    </source>
</evidence>
<dbReference type="AlphaFoldDB" id="A0A4Y2QIF4"/>
<proteinExistence type="predicted"/>
<keyword evidence="2" id="KW-1185">Reference proteome</keyword>
<gene>
    <name evidence="1" type="ORF">AVEN_167359_1</name>
</gene>
<dbReference type="Proteomes" id="UP000499080">
    <property type="component" value="Unassembled WGS sequence"/>
</dbReference>
<protein>
    <submittedName>
        <fullName evidence="1">Uncharacterized protein</fullName>
    </submittedName>
</protein>
<organism evidence="1 2">
    <name type="scientific">Araneus ventricosus</name>
    <name type="common">Orbweaver spider</name>
    <name type="synonym">Epeira ventricosa</name>
    <dbReference type="NCBI Taxonomy" id="182803"/>
    <lineage>
        <taxon>Eukaryota</taxon>
        <taxon>Metazoa</taxon>
        <taxon>Ecdysozoa</taxon>
        <taxon>Arthropoda</taxon>
        <taxon>Chelicerata</taxon>
        <taxon>Arachnida</taxon>
        <taxon>Araneae</taxon>
        <taxon>Araneomorphae</taxon>
        <taxon>Entelegynae</taxon>
        <taxon>Araneoidea</taxon>
        <taxon>Araneidae</taxon>
        <taxon>Araneus</taxon>
    </lineage>
</organism>
<comment type="caution">
    <text evidence="1">The sequence shown here is derived from an EMBL/GenBank/DDBJ whole genome shotgun (WGS) entry which is preliminary data.</text>
</comment>
<name>A0A4Y2QIF4_ARAVE</name>
<evidence type="ECO:0000313" key="1">
    <source>
        <dbReference type="EMBL" id="GBN63046.1"/>
    </source>
</evidence>
<accession>A0A4Y2QIF4</accession>